<dbReference type="AlphaFoldDB" id="A0A7I8IYM1"/>
<dbReference type="PANTHER" id="PTHR13939">
    <property type="entry name" value="NICOTINAMIDE-NUCLEOTIDE AMIDOHYDROLASE PNCC"/>
    <property type="match status" value="1"/>
</dbReference>
<gene>
    <name evidence="1" type="ORF">SI7747_07009197</name>
</gene>
<reference evidence="1 2" key="1">
    <citation type="submission" date="2019-12" db="EMBL/GenBank/DDBJ databases">
        <authorList>
            <person name="Scholz U."/>
            <person name="Mascher M."/>
            <person name="Fiebig A."/>
        </authorList>
    </citation>
    <scope>NUCLEOTIDE SEQUENCE</scope>
</reference>
<dbReference type="EMBL" id="LR743594">
    <property type="protein sequence ID" value="CAA2623258.1"/>
    <property type="molecule type" value="Genomic_DNA"/>
</dbReference>
<dbReference type="InterPro" id="IPR050101">
    <property type="entry name" value="CinA"/>
</dbReference>
<protein>
    <submittedName>
        <fullName evidence="1">Uncharacterized protein</fullName>
    </submittedName>
</protein>
<accession>A0A7I8IYM1</accession>
<dbReference type="Gene3D" id="3.40.980.10">
    <property type="entry name" value="MoaB/Mog-like domain"/>
    <property type="match status" value="1"/>
</dbReference>
<keyword evidence="2" id="KW-1185">Reference proteome</keyword>
<dbReference type="InterPro" id="IPR036425">
    <property type="entry name" value="MoaB/Mog-like_dom_sf"/>
</dbReference>
<dbReference type="Proteomes" id="UP001189122">
    <property type="component" value="Unassembled WGS sequence"/>
</dbReference>
<dbReference type="EMBL" id="CACRZD030000007">
    <property type="protein sequence ID" value="CAA6662812.1"/>
    <property type="molecule type" value="Genomic_DNA"/>
</dbReference>
<proteinExistence type="predicted"/>
<sequence>MVFIFGGLGPMHSDVSVAGVAKAFGVRLAADEEFEEYLRHLIGDHCTGDRNEMALLPEGITELLHNDVLPVPLVHILVVFLFCSDQCRNVIVLTSTNVTELDKEWDCLLTLPNTPLVQMAPFSSKHLSTMLSDVEAAQTVAQLCLDFPDIYIGSHRRSRAGPLIISFVGKDQERIDLAAAALSGKFPLGAFNEYW</sequence>
<name>A0A7I8IYM1_SPIIN</name>
<evidence type="ECO:0000313" key="2">
    <source>
        <dbReference type="Proteomes" id="UP001189122"/>
    </source>
</evidence>
<organism evidence="1">
    <name type="scientific">Spirodela intermedia</name>
    <name type="common">Intermediate duckweed</name>
    <dbReference type="NCBI Taxonomy" id="51605"/>
    <lineage>
        <taxon>Eukaryota</taxon>
        <taxon>Viridiplantae</taxon>
        <taxon>Streptophyta</taxon>
        <taxon>Embryophyta</taxon>
        <taxon>Tracheophyta</taxon>
        <taxon>Spermatophyta</taxon>
        <taxon>Magnoliopsida</taxon>
        <taxon>Liliopsida</taxon>
        <taxon>Araceae</taxon>
        <taxon>Lemnoideae</taxon>
        <taxon>Spirodela</taxon>
    </lineage>
</organism>
<dbReference type="PANTHER" id="PTHR13939:SF0">
    <property type="entry name" value="NMN AMIDOHYDROLASE-LIKE PROTEIN YFAY"/>
    <property type="match status" value="1"/>
</dbReference>
<evidence type="ECO:0000313" key="1">
    <source>
        <dbReference type="EMBL" id="CAA2623258.1"/>
    </source>
</evidence>